<reference evidence="1" key="2">
    <citation type="journal article" date="2015" name="Data Brief">
        <title>Shoot transcriptome of the giant reed, Arundo donax.</title>
        <authorList>
            <person name="Barrero R.A."/>
            <person name="Guerrero F.D."/>
            <person name="Moolhuijzen P."/>
            <person name="Goolsby J.A."/>
            <person name="Tidwell J."/>
            <person name="Bellgard S.E."/>
            <person name="Bellgard M.I."/>
        </authorList>
    </citation>
    <scope>NUCLEOTIDE SEQUENCE</scope>
    <source>
        <tissue evidence="1">Shoot tissue taken approximately 20 cm above the soil surface</tissue>
    </source>
</reference>
<sequence>MVPLVAGLVGIPGDGCIRGGSSHGDRRDHQAVPHPGNINYKKLACCR</sequence>
<reference evidence="1" key="1">
    <citation type="submission" date="2014-09" db="EMBL/GenBank/DDBJ databases">
        <authorList>
            <person name="Magalhaes I.L.F."/>
            <person name="Oliveira U."/>
            <person name="Santos F.R."/>
            <person name="Vidigal T.H.D.A."/>
            <person name="Brescovit A.D."/>
            <person name="Santos A.J."/>
        </authorList>
    </citation>
    <scope>NUCLEOTIDE SEQUENCE</scope>
    <source>
        <tissue evidence="1">Shoot tissue taken approximately 20 cm above the soil surface</tissue>
    </source>
</reference>
<evidence type="ECO:0000313" key="1">
    <source>
        <dbReference type="EMBL" id="JAE04869.1"/>
    </source>
</evidence>
<name>A0A0A9F0W8_ARUDO</name>
<proteinExistence type="predicted"/>
<dbReference type="EMBL" id="GBRH01193027">
    <property type="protein sequence ID" value="JAE04869.1"/>
    <property type="molecule type" value="Transcribed_RNA"/>
</dbReference>
<dbReference type="AlphaFoldDB" id="A0A0A9F0W8"/>
<organism evidence="1">
    <name type="scientific">Arundo donax</name>
    <name type="common">Giant reed</name>
    <name type="synonym">Donax arundinaceus</name>
    <dbReference type="NCBI Taxonomy" id="35708"/>
    <lineage>
        <taxon>Eukaryota</taxon>
        <taxon>Viridiplantae</taxon>
        <taxon>Streptophyta</taxon>
        <taxon>Embryophyta</taxon>
        <taxon>Tracheophyta</taxon>
        <taxon>Spermatophyta</taxon>
        <taxon>Magnoliopsida</taxon>
        <taxon>Liliopsida</taxon>
        <taxon>Poales</taxon>
        <taxon>Poaceae</taxon>
        <taxon>PACMAD clade</taxon>
        <taxon>Arundinoideae</taxon>
        <taxon>Arundineae</taxon>
        <taxon>Arundo</taxon>
    </lineage>
</organism>
<protein>
    <submittedName>
        <fullName evidence="1">Uncharacterized protein</fullName>
    </submittedName>
</protein>
<accession>A0A0A9F0W8</accession>